<gene>
    <name evidence="2" type="ORF">O181_065833</name>
</gene>
<feature type="region of interest" description="Disordered" evidence="1">
    <location>
        <begin position="130"/>
        <end position="165"/>
    </location>
</feature>
<organism evidence="2 3">
    <name type="scientific">Austropuccinia psidii MF-1</name>
    <dbReference type="NCBI Taxonomy" id="1389203"/>
    <lineage>
        <taxon>Eukaryota</taxon>
        <taxon>Fungi</taxon>
        <taxon>Dikarya</taxon>
        <taxon>Basidiomycota</taxon>
        <taxon>Pucciniomycotina</taxon>
        <taxon>Pucciniomycetes</taxon>
        <taxon>Pucciniales</taxon>
        <taxon>Sphaerophragmiaceae</taxon>
        <taxon>Austropuccinia</taxon>
    </lineage>
</organism>
<dbReference type="EMBL" id="AVOT02032372">
    <property type="protein sequence ID" value="MBW0526118.1"/>
    <property type="molecule type" value="Genomic_DNA"/>
</dbReference>
<evidence type="ECO:0000256" key="1">
    <source>
        <dbReference type="SAM" id="MobiDB-lite"/>
    </source>
</evidence>
<evidence type="ECO:0000313" key="2">
    <source>
        <dbReference type="EMBL" id="MBW0526118.1"/>
    </source>
</evidence>
<dbReference type="AlphaFoldDB" id="A0A9Q3I302"/>
<proteinExistence type="predicted"/>
<protein>
    <submittedName>
        <fullName evidence="2">Uncharacterized protein</fullName>
    </submittedName>
</protein>
<reference evidence="2" key="1">
    <citation type="submission" date="2021-03" db="EMBL/GenBank/DDBJ databases">
        <title>Draft genome sequence of rust myrtle Austropuccinia psidii MF-1, a brazilian biotype.</title>
        <authorList>
            <person name="Quecine M.C."/>
            <person name="Pachon D.M.R."/>
            <person name="Bonatelli M.L."/>
            <person name="Correr F.H."/>
            <person name="Franceschini L.M."/>
            <person name="Leite T.F."/>
            <person name="Margarido G.R.A."/>
            <person name="Almeida C.A."/>
            <person name="Ferrarezi J.A."/>
            <person name="Labate C.A."/>
        </authorList>
    </citation>
    <scope>NUCLEOTIDE SEQUENCE</scope>
    <source>
        <strain evidence="2">MF-1</strain>
    </source>
</reference>
<sequence length="252" mass="28107">MQMYKILVHGITLPYLMIPISNETQPDTYSLPSTIVEPPVPSTFPLETPTTAQFLMRKKIPNIHHMSPPADLHNMNLLILTMTDVLKYKPIAYPILQVSSPNFPSNATTPINATTPHVVSSLMHINHAKSSHTLSPPHFENPKNNLLPSQSNPPTPSNAPTPGIRDPSNHLHPFWIKLTKILQNHSLLAPPMINSLFSLMNFDLNFMSFSKNSPISAPPRPNTKPHSKQLTHLFPGTTKIWAPNSLQRGIPF</sequence>
<comment type="caution">
    <text evidence="2">The sequence shown here is derived from an EMBL/GenBank/DDBJ whole genome shotgun (WGS) entry which is preliminary data.</text>
</comment>
<keyword evidence="3" id="KW-1185">Reference proteome</keyword>
<accession>A0A9Q3I302</accession>
<evidence type="ECO:0000313" key="3">
    <source>
        <dbReference type="Proteomes" id="UP000765509"/>
    </source>
</evidence>
<name>A0A9Q3I302_9BASI</name>
<dbReference type="Proteomes" id="UP000765509">
    <property type="component" value="Unassembled WGS sequence"/>
</dbReference>